<dbReference type="InterPro" id="IPR001296">
    <property type="entry name" value="Glyco_trans_1"/>
</dbReference>
<evidence type="ECO:0000259" key="2">
    <source>
        <dbReference type="Pfam" id="PF13439"/>
    </source>
</evidence>
<proteinExistence type="predicted"/>
<dbReference type="Pfam" id="PF13439">
    <property type="entry name" value="Glyco_transf_4"/>
    <property type="match status" value="1"/>
</dbReference>
<dbReference type="Gene3D" id="3.40.50.2000">
    <property type="entry name" value="Glycogen Phosphorylase B"/>
    <property type="match status" value="2"/>
</dbReference>
<sequence length="780" mass="85620">MRNPSPIPSLRRVALVGTSVPRQCGIATFTDDLYQALSRTDHSLNMSVVAINDCTDAYVYPGYVAFEVQADDPGTYAVAADFLGVSDTEIICLQHEFGIFGGRAGEHVLSLIEGLTAPLVTTLHTVLEKPDHDQLKVMRALVENSARLVVMAEKGRQILQDTYGVPPDKIAVIPHGVPDRAFLDPALAKHALDLADRTLLMTFGLLGPGKGIETAIEALPALIRSHPKVLYMIVGATHPNLLRSEGEHYRQGLVSLAEKLGVRDHVRFIDRYFSLEELLDHLAACDIYLSPYPNEAQIVSGTLAYALALGKAVVSTPFWYAQEMLANGCGVIVPFAKPDALSAAIGRLIDDDKMRTGIRTRAYEQGRAMIWPHVARQYLALFDEVRSASRSNGAQIICFPVPEAIAPPAISTAHLASLTDDVGLIQHAKFGVAHRRHGYCLDDNARGLLVMAQLAMHRNLTPDEERLSGIYAAFVEDAFCPTTGRARNFMRFDRTWVEEGGEDDALGRALWALGNVAIMNDERGLGSWAATRLLETALLLPNCKAPRSWAYGLLGIAAFLKRFPGHRSFEAIRDDLAGRLLQRHRDAAGPQWTWFEDRLGYDNARLCEALIICGQDTHDGVMLEAGLDTLRWLMELQRAPDGHFRPVGTESFGIDRSFPRAFDQQPLEAWAAVSACLAAAKAAHDPQWLQEARRAFAWFFGENDLGLPLVDPARGACFDGLHPDRRNANQGAESTLAYLAALTALTRFAAEADRQEPDCGLPHHSDARSSGKILHRLAKS</sequence>
<dbReference type="InterPro" id="IPR008928">
    <property type="entry name" value="6-hairpin_glycosidase_sf"/>
</dbReference>
<dbReference type="PANTHER" id="PTHR12526:SF572">
    <property type="entry name" value="BLL5144 PROTEIN"/>
    <property type="match status" value="1"/>
</dbReference>
<dbReference type="PANTHER" id="PTHR12526">
    <property type="entry name" value="GLYCOSYLTRANSFERASE"/>
    <property type="match status" value="1"/>
</dbReference>
<comment type="caution">
    <text evidence="3">The sequence shown here is derived from an EMBL/GenBank/DDBJ whole genome shotgun (WGS) entry which is preliminary data.</text>
</comment>
<evidence type="ECO:0000313" key="4">
    <source>
        <dbReference type="Proteomes" id="UP001597215"/>
    </source>
</evidence>
<dbReference type="SUPFAM" id="SSF53756">
    <property type="entry name" value="UDP-Glycosyltransferase/glycogen phosphorylase"/>
    <property type="match status" value="1"/>
</dbReference>
<evidence type="ECO:0000313" key="3">
    <source>
        <dbReference type="EMBL" id="MFD1767238.1"/>
    </source>
</evidence>
<dbReference type="Proteomes" id="UP001597215">
    <property type="component" value="Unassembled WGS sequence"/>
</dbReference>
<name>A0ABW4MDX5_9SPHN</name>
<dbReference type="CDD" id="cd03822">
    <property type="entry name" value="GT4_mannosyltransferase-like"/>
    <property type="match status" value="1"/>
</dbReference>
<dbReference type="InterPro" id="IPR028098">
    <property type="entry name" value="Glyco_trans_4-like_N"/>
</dbReference>
<reference evidence="4" key="1">
    <citation type="journal article" date="2019" name="Int. J. Syst. Evol. Microbiol.">
        <title>The Global Catalogue of Microorganisms (GCM) 10K type strain sequencing project: providing services to taxonomists for standard genome sequencing and annotation.</title>
        <authorList>
            <consortium name="The Broad Institute Genomics Platform"/>
            <consortium name="The Broad Institute Genome Sequencing Center for Infectious Disease"/>
            <person name="Wu L."/>
            <person name="Ma J."/>
        </authorList>
    </citation>
    <scope>NUCLEOTIDE SEQUENCE [LARGE SCALE GENOMIC DNA]</scope>
    <source>
        <strain evidence="4">CGMCC 1.12449</strain>
    </source>
</reference>
<gene>
    <name evidence="3" type="ORF">ACFSAG_10335</name>
</gene>
<evidence type="ECO:0000259" key="1">
    <source>
        <dbReference type="Pfam" id="PF00534"/>
    </source>
</evidence>
<dbReference type="Pfam" id="PF00534">
    <property type="entry name" value="Glycos_transf_1"/>
    <property type="match status" value="1"/>
</dbReference>
<dbReference type="EMBL" id="JBHUEL010000009">
    <property type="protein sequence ID" value="MFD1767238.1"/>
    <property type="molecule type" value="Genomic_DNA"/>
</dbReference>
<accession>A0ABW4MDX5</accession>
<keyword evidence="4" id="KW-1185">Reference proteome</keyword>
<feature type="domain" description="Glycosyl transferase family 1" evidence="1">
    <location>
        <begin position="197"/>
        <end position="364"/>
    </location>
</feature>
<feature type="domain" description="Glycosyltransferase subfamily 4-like N-terminal" evidence="2">
    <location>
        <begin position="107"/>
        <end position="178"/>
    </location>
</feature>
<dbReference type="SUPFAM" id="SSF48208">
    <property type="entry name" value="Six-hairpin glycosidases"/>
    <property type="match status" value="1"/>
</dbReference>
<dbReference type="RefSeq" id="WP_381514395.1">
    <property type="nucleotide sequence ID" value="NZ_JBHUEL010000009.1"/>
</dbReference>
<organism evidence="3 4">
    <name type="scientific">Sphingorhabdus buctiana</name>
    <dbReference type="NCBI Taxonomy" id="1508805"/>
    <lineage>
        <taxon>Bacteria</taxon>
        <taxon>Pseudomonadati</taxon>
        <taxon>Pseudomonadota</taxon>
        <taxon>Alphaproteobacteria</taxon>
        <taxon>Sphingomonadales</taxon>
        <taxon>Sphingomonadaceae</taxon>
        <taxon>Sphingorhabdus</taxon>
    </lineage>
</organism>
<protein>
    <submittedName>
        <fullName evidence="3">Glycosyltransferase family 4 protein</fullName>
    </submittedName>
</protein>